<name>A0A9X3WYM0_9BACI</name>
<proteinExistence type="inferred from homology"/>
<dbReference type="Pfam" id="PF17866">
    <property type="entry name" value="AAA_lid_6"/>
    <property type="match status" value="1"/>
</dbReference>
<protein>
    <submittedName>
        <fullName evidence="5">Stage V sporulation protein K</fullName>
    </submittedName>
</protein>
<sequence length="309" mass="35838">MVDSQVTLNKNKNGQINIVLHDRENVIVEKNEYFKEKQEDPFKSIEQEFSSFIGMHNLKETIKEIYANIHINQKREQVGLKCQKQVLHMLFKGNPGTGKTTVARKLANLFYDMNVLSKGHFIEAERADLVGEYIGHTAQKTRDLVEKAIGGVLFIDEAYSLARGGEKDFGKEAIDTLVKQMEDRSNDFILILAGYPNEMERFLSLNPGLKSRFPITLDFDDYSVDQLLKIANQMMMEREYQLTEEAESKLRDYLTRKKQSYPSHFSNARFIRNSIEKSIRKHAVRLMQRQQYTTKDLTLITKNDLTLVD</sequence>
<dbReference type="GO" id="GO:0005524">
    <property type="term" value="F:ATP binding"/>
    <property type="evidence" value="ECO:0007669"/>
    <property type="project" value="UniProtKB-KW"/>
</dbReference>
<organism evidence="5 6">
    <name type="scientific">Terrihalobacillus insolitus</name>
    <dbReference type="NCBI Taxonomy" id="2950438"/>
    <lineage>
        <taxon>Bacteria</taxon>
        <taxon>Bacillati</taxon>
        <taxon>Bacillota</taxon>
        <taxon>Bacilli</taxon>
        <taxon>Bacillales</taxon>
        <taxon>Bacillaceae</taxon>
        <taxon>Terrihalobacillus</taxon>
    </lineage>
</organism>
<dbReference type="GO" id="GO:0016887">
    <property type="term" value="F:ATP hydrolysis activity"/>
    <property type="evidence" value="ECO:0007669"/>
    <property type="project" value="InterPro"/>
</dbReference>
<keyword evidence="6" id="KW-1185">Reference proteome</keyword>
<dbReference type="InterPro" id="IPR050773">
    <property type="entry name" value="CbxX/CfxQ_RuBisCO_ESX"/>
</dbReference>
<feature type="domain" description="AAA+ ATPase" evidence="4">
    <location>
        <begin position="85"/>
        <end position="223"/>
    </location>
</feature>
<dbReference type="InterPro" id="IPR000641">
    <property type="entry name" value="CbxX/CfxQ"/>
</dbReference>
<dbReference type="Proteomes" id="UP001145050">
    <property type="component" value="Unassembled WGS sequence"/>
</dbReference>
<dbReference type="InterPro" id="IPR041627">
    <property type="entry name" value="AAA_lid_6"/>
</dbReference>
<evidence type="ECO:0000256" key="3">
    <source>
        <dbReference type="ARBA" id="ARBA00022840"/>
    </source>
</evidence>
<dbReference type="InterPro" id="IPR003593">
    <property type="entry name" value="AAA+_ATPase"/>
</dbReference>
<reference evidence="5" key="1">
    <citation type="submission" date="2022-06" db="EMBL/GenBank/DDBJ databases">
        <title>Aquibacillus sp. a new bacterium isolated from soil saline samples.</title>
        <authorList>
            <person name="Galisteo C."/>
            <person name="De La Haba R."/>
            <person name="Sanchez-Porro C."/>
            <person name="Ventosa A."/>
        </authorList>
    </citation>
    <scope>NUCLEOTIDE SEQUENCE</scope>
    <source>
        <strain evidence="5">3ASR75-11</strain>
    </source>
</reference>
<keyword evidence="2" id="KW-0547">Nucleotide-binding</keyword>
<dbReference type="InterPro" id="IPR027417">
    <property type="entry name" value="P-loop_NTPase"/>
</dbReference>
<accession>A0A9X3WYM0</accession>
<dbReference type="SUPFAM" id="SSF52540">
    <property type="entry name" value="P-loop containing nucleoside triphosphate hydrolases"/>
    <property type="match status" value="1"/>
</dbReference>
<dbReference type="Gene3D" id="1.10.8.60">
    <property type="match status" value="1"/>
</dbReference>
<dbReference type="CDD" id="cd00009">
    <property type="entry name" value="AAA"/>
    <property type="match status" value="1"/>
</dbReference>
<evidence type="ECO:0000313" key="6">
    <source>
        <dbReference type="Proteomes" id="UP001145050"/>
    </source>
</evidence>
<dbReference type="EMBL" id="JAMQKB010000021">
    <property type="protein sequence ID" value="MDC3425789.1"/>
    <property type="molecule type" value="Genomic_DNA"/>
</dbReference>
<dbReference type="Pfam" id="PF00004">
    <property type="entry name" value="AAA"/>
    <property type="match status" value="1"/>
</dbReference>
<gene>
    <name evidence="5" type="primary">spoVK</name>
    <name evidence="5" type="ORF">NC797_14875</name>
</gene>
<evidence type="ECO:0000259" key="4">
    <source>
        <dbReference type="SMART" id="SM00382"/>
    </source>
</evidence>
<dbReference type="FunFam" id="3.40.50.300:FF:000216">
    <property type="entry name" value="Type VII secretion ATPase EccA"/>
    <property type="match status" value="1"/>
</dbReference>
<comment type="caution">
    <text evidence="5">The sequence shown here is derived from an EMBL/GenBank/DDBJ whole genome shotgun (WGS) entry which is preliminary data.</text>
</comment>
<dbReference type="RefSeq" id="WP_272437607.1">
    <property type="nucleotide sequence ID" value="NZ_JAMQKB010000021.1"/>
</dbReference>
<keyword evidence="3" id="KW-0067">ATP-binding</keyword>
<comment type="similarity">
    <text evidence="1">Belongs to the CbxX/CfxQ family.</text>
</comment>
<evidence type="ECO:0000313" key="5">
    <source>
        <dbReference type="EMBL" id="MDC3425789.1"/>
    </source>
</evidence>
<evidence type="ECO:0000256" key="1">
    <source>
        <dbReference type="ARBA" id="ARBA00010378"/>
    </source>
</evidence>
<dbReference type="SMART" id="SM00382">
    <property type="entry name" value="AAA"/>
    <property type="match status" value="1"/>
</dbReference>
<dbReference type="PANTHER" id="PTHR43392">
    <property type="entry name" value="AAA-TYPE ATPASE FAMILY PROTEIN / ANKYRIN REPEAT FAMILY PROTEIN"/>
    <property type="match status" value="1"/>
</dbReference>
<dbReference type="PRINTS" id="PR00819">
    <property type="entry name" value="CBXCFQXSUPER"/>
</dbReference>
<evidence type="ECO:0000256" key="2">
    <source>
        <dbReference type="ARBA" id="ARBA00022741"/>
    </source>
</evidence>
<dbReference type="PANTHER" id="PTHR43392:SF2">
    <property type="entry name" value="AAA-TYPE ATPASE FAMILY PROTEIN _ ANKYRIN REPEAT FAMILY PROTEIN"/>
    <property type="match status" value="1"/>
</dbReference>
<dbReference type="InterPro" id="IPR003959">
    <property type="entry name" value="ATPase_AAA_core"/>
</dbReference>
<dbReference type="InterPro" id="IPR014232">
    <property type="entry name" value="Spore_V_K"/>
</dbReference>
<dbReference type="Gene3D" id="3.40.50.300">
    <property type="entry name" value="P-loop containing nucleotide triphosphate hydrolases"/>
    <property type="match status" value="1"/>
</dbReference>
<dbReference type="NCBIfam" id="TIGR02881">
    <property type="entry name" value="spore_V_K"/>
    <property type="match status" value="1"/>
</dbReference>
<dbReference type="AlphaFoldDB" id="A0A9X3WYM0"/>